<feature type="transmembrane region" description="Helical" evidence="14">
    <location>
        <begin position="1464"/>
        <end position="1487"/>
    </location>
</feature>
<dbReference type="GO" id="GO:0007189">
    <property type="term" value="P:adenylate cyclase-activating G protein-coupled receptor signaling pathway"/>
    <property type="evidence" value="ECO:0007669"/>
    <property type="project" value="TreeGrafter"/>
</dbReference>
<keyword evidence="15" id="KW-0732">Signal</keyword>
<dbReference type="PRINTS" id="PR00261">
    <property type="entry name" value="LDLRECEPTOR"/>
</dbReference>
<evidence type="ECO:0000313" key="18">
    <source>
        <dbReference type="EnsemblMetazoa" id="XP_038052706.1"/>
    </source>
</evidence>
<evidence type="ECO:0000256" key="7">
    <source>
        <dbReference type="ARBA" id="ARBA00023040"/>
    </source>
</evidence>
<dbReference type="PROSITE" id="PS01180">
    <property type="entry name" value="CUB"/>
    <property type="match status" value="2"/>
</dbReference>
<feature type="disulfide bond" evidence="12">
    <location>
        <begin position="222"/>
        <end position="237"/>
    </location>
</feature>
<evidence type="ECO:0008006" key="20">
    <source>
        <dbReference type="Google" id="ProtNLM"/>
    </source>
</evidence>
<keyword evidence="5" id="KW-0677">Repeat</keyword>
<evidence type="ECO:0000256" key="3">
    <source>
        <dbReference type="ARBA" id="ARBA00022614"/>
    </source>
</evidence>
<dbReference type="GO" id="GO:0008528">
    <property type="term" value="F:G protein-coupled peptide receptor activity"/>
    <property type="evidence" value="ECO:0007669"/>
    <property type="project" value="TreeGrafter"/>
</dbReference>
<evidence type="ECO:0000256" key="12">
    <source>
        <dbReference type="PROSITE-ProRule" id="PRU00124"/>
    </source>
</evidence>
<proteinExistence type="predicted"/>
<keyword evidence="4 14" id="KW-0812">Transmembrane</keyword>
<evidence type="ECO:0000256" key="6">
    <source>
        <dbReference type="ARBA" id="ARBA00022989"/>
    </source>
</evidence>
<feature type="disulfide bond" evidence="12">
    <location>
        <begin position="631"/>
        <end position="646"/>
    </location>
</feature>
<dbReference type="InterPro" id="IPR023415">
    <property type="entry name" value="LDLR_class-A_CS"/>
</dbReference>
<evidence type="ECO:0000256" key="8">
    <source>
        <dbReference type="ARBA" id="ARBA00023136"/>
    </source>
</evidence>
<dbReference type="InterPro" id="IPR032675">
    <property type="entry name" value="LRR_dom_sf"/>
</dbReference>
<keyword evidence="6 14" id="KW-1133">Transmembrane helix</keyword>
<evidence type="ECO:0000256" key="10">
    <source>
        <dbReference type="ARBA" id="ARBA00023170"/>
    </source>
</evidence>
<comment type="caution">
    <text evidence="12">Lacks conserved residue(s) required for the propagation of feature annotation.</text>
</comment>
<feature type="disulfide bond" evidence="12">
    <location>
        <begin position="368"/>
        <end position="380"/>
    </location>
</feature>
<reference evidence="18" key="1">
    <citation type="submission" date="2022-11" db="UniProtKB">
        <authorList>
            <consortium name="EnsemblMetazoa"/>
        </authorList>
    </citation>
    <scope>IDENTIFICATION</scope>
</reference>
<evidence type="ECO:0000256" key="4">
    <source>
        <dbReference type="ARBA" id="ARBA00022692"/>
    </source>
</evidence>
<dbReference type="Gene3D" id="2.60.120.290">
    <property type="entry name" value="Spermadhesin, CUB domain"/>
    <property type="match status" value="2"/>
</dbReference>
<dbReference type="InterPro" id="IPR000859">
    <property type="entry name" value="CUB_dom"/>
</dbReference>
<feature type="transmembrane region" description="Helical" evidence="14">
    <location>
        <begin position="1414"/>
        <end position="1443"/>
    </location>
</feature>
<dbReference type="InterPro" id="IPR002172">
    <property type="entry name" value="LDrepeatLR_classA_rpt"/>
</dbReference>
<evidence type="ECO:0000259" key="16">
    <source>
        <dbReference type="PROSITE" id="PS01180"/>
    </source>
</evidence>
<feature type="disulfide bond" evidence="12">
    <location>
        <begin position="375"/>
        <end position="393"/>
    </location>
</feature>
<feature type="disulfide bond" evidence="12">
    <location>
        <begin position="387"/>
        <end position="402"/>
    </location>
</feature>
<feature type="transmembrane region" description="Helical" evidence="14">
    <location>
        <begin position="1339"/>
        <end position="1360"/>
    </location>
</feature>
<dbReference type="PROSITE" id="PS50068">
    <property type="entry name" value="LDLRA_2"/>
    <property type="match status" value="8"/>
</dbReference>
<dbReference type="FunFam" id="1.20.1070.10:FF:000343">
    <property type="entry name" value="Uncharacterized protein"/>
    <property type="match status" value="1"/>
</dbReference>
<dbReference type="Pfam" id="PF13855">
    <property type="entry name" value="LRR_8"/>
    <property type="match status" value="1"/>
</dbReference>
<keyword evidence="9 12" id="KW-1015">Disulfide bond</keyword>
<dbReference type="CDD" id="cd00041">
    <property type="entry name" value="CUB"/>
    <property type="match status" value="2"/>
</dbReference>
<feature type="transmembrane region" description="Helical" evidence="14">
    <location>
        <begin position="1249"/>
        <end position="1278"/>
    </location>
</feature>
<keyword evidence="10" id="KW-0675">Receptor</keyword>
<evidence type="ECO:0000256" key="15">
    <source>
        <dbReference type="SAM" id="SignalP"/>
    </source>
</evidence>
<dbReference type="CDD" id="cd00112">
    <property type="entry name" value="LDLa"/>
    <property type="match status" value="6"/>
</dbReference>
<keyword evidence="19" id="KW-1185">Reference proteome</keyword>
<dbReference type="Gene3D" id="3.80.10.10">
    <property type="entry name" value="Ribonuclease Inhibitor"/>
    <property type="match status" value="1"/>
</dbReference>
<dbReference type="GeneID" id="119725373"/>
<evidence type="ECO:0000256" key="1">
    <source>
        <dbReference type="ARBA" id="ARBA00004651"/>
    </source>
</evidence>
<feature type="transmembrane region" description="Helical" evidence="14">
    <location>
        <begin position="1499"/>
        <end position="1519"/>
    </location>
</feature>
<sequence length="1583" mass="175886">MLTGVNATLLFFILVIVGACVKQAHSQGDPPSVTSDGTSLSSYTIGPKSCMNGENDCPMYDGYMKCGETDVLLNDSGPVYTAHAPLQTLANQCLESLSCLWLITGSPDMNIYVQIVEQRGQYVSKDTSEKDVVTIGRGHDPSDVTSNFAINDLYYARRLDDGRVYIIHGNLAWVTVSAHGIGNTDCVGFDFKFTQRKEPDFCEADTTICHNSSICLPPSAYCDANLDCHAFVDQYNCDMCGNTTIPPLVPGVPHHLKYASSWVEKDGEWKPPNMDCFWLVTAPNDSVIEINILATSKMGPALYWDSTAEGVNEDAAKALSSGSLVKTTYVDATGIWIYADLSQENDAPAMHVGTVYELQLTAYRKRECGVDEFQCLNQECLAGTRRCDGIPDCRLHEDEYGCEESWCADRYLCASKKKCIPSHWVCDGEGDCPSDDLSDELDCGRCGNPYIRLSPEHPLLLTQPIDITVDCLWMITTSTNRSRIRVDIVNLPINEIIRGDPFLKAKVTFGYGGLPYVGTTVARILSQSRAYPKVMTFDGPELWIILDIVNNVISTPGRLRLELRITEYDMQDCRENMFSCSSGILCIDKSKVCDGNVDCPESDDEFNCGTCGESEYRCRKSGECVDSSKMCDGDYACIDRSDDGNCEPCGNTIIDLSPRPQTLTSVGYPEPYQPNKHCIWFVHADPGYDILVVFLDFVSEEFFDHLYVGNGTHPEPLAKFSGPRAPARVSLYSEDIWLSFWSDYIYQYRGFNLSLELVEMVSCLEGEVACNGTALLVCIKEEVVCDGRGDCPDATDEEYCEDICGETLIDLSGKSEYQLYSTLYERGAYPDKATCVWHFRTDARREKIRLDIQSFHLEQNFDFLHLGVGNDSREGLVASLTGTTEIAGVWFESSEIWLKFETDSSVSEAGFHITLVAVDKAELTSCRSSCSHFEDTTLCLLPHAYCDGISDCMDSSDETNCVSLNCSLDLYVCLGKQQCLLWESVCDGRKDCHLYHDDEKNCDVHGCPKGCNCFIYEEGLNVKCSHGWSSATTAQLAKITDALALTGANMSTLEAGLFKRLGSLRTLYLRGNNITNIHMDAFSGLRNLTSLDISENNIFELAGGMFRDLPLLTFLGMHSVPMQYIRNNAFDGLTRLKQLVLMRGNGNSSGSSPYGEATLIEGGALGDLHSLQKLYVDDHRLCCNFRSLLPDDERCINTQLESPLFNCGRLMPNTVLQAFMWILGFSALIGNLVVIAWRIREDSGKGSKYVHSFLVLNLAMSDFLMGVYMVIIATVDVIKKEEYYLVATEWRNSALCKAGGVMSVLSSEASVFFITLISVDRYLCIVHPFSRVRLKEKSVWVSVASIWVVSLLASLVPTILVTKDSDVYGLSDVCIGLPLLTRPVDFRFDQADIGDALGNDTYLVPQPIGSRPSWSYSIVLFLGVNLICFLLVTVCYAAIFSKVKRSIRRVKRRHAPKEEEVKMAIKMAVIVGSDFLCWMPVIILGILSQTSVIQIQPDVYAWLVVFVLPINSSLNPYLYTIVTAISRRRQDQQASKKNSQKPKIAIFPALPLLDHKQDYNQWTAPSPSPTASPNSSMNLIKQN</sequence>
<dbReference type="PROSITE" id="PS51450">
    <property type="entry name" value="LRR"/>
    <property type="match status" value="1"/>
</dbReference>
<feature type="signal peptide" evidence="15">
    <location>
        <begin position="1"/>
        <end position="26"/>
    </location>
</feature>
<accession>A0A913ZNT1</accession>
<dbReference type="InterPro" id="IPR017452">
    <property type="entry name" value="GPCR_Rhodpsn_7TM"/>
</dbReference>
<feature type="transmembrane region" description="Helical" evidence="14">
    <location>
        <begin position="1218"/>
        <end position="1237"/>
    </location>
</feature>
<dbReference type="PROSITE" id="PS01209">
    <property type="entry name" value="LDLRA_1"/>
    <property type="match status" value="1"/>
</dbReference>
<feature type="region of interest" description="Disordered" evidence="13">
    <location>
        <begin position="1559"/>
        <end position="1583"/>
    </location>
</feature>
<evidence type="ECO:0000256" key="2">
    <source>
        <dbReference type="ARBA" id="ARBA00022475"/>
    </source>
</evidence>
<feature type="disulfide bond" evidence="12">
    <location>
        <begin position="593"/>
        <end position="608"/>
    </location>
</feature>
<evidence type="ECO:0000256" key="9">
    <source>
        <dbReference type="ARBA" id="ARBA00023157"/>
    </source>
</evidence>
<feature type="transmembrane region" description="Helical" evidence="14">
    <location>
        <begin position="1298"/>
        <end position="1319"/>
    </location>
</feature>
<dbReference type="Pfam" id="PF00431">
    <property type="entry name" value="CUB"/>
    <property type="match status" value="2"/>
</dbReference>
<feature type="chain" id="PRO_5037939276" description="G-protein coupled receptor GRL101" evidence="15">
    <location>
        <begin position="27"/>
        <end position="1583"/>
    </location>
</feature>
<dbReference type="OrthoDB" id="6022531at2759"/>
<feature type="disulfide bond" evidence="12">
    <location>
        <begin position="946"/>
        <end position="961"/>
    </location>
</feature>
<dbReference type="SMART" id="SM00042">
    <property type="entry name" value="CUB"/>
    <property type="match status" value="2"/>
</dbReference>
<dbReference type="PROSITE" id="PS50262">
    <property type="entry name" value="G_PROTEIN_RECEP_F1_2"/>
    <property type="match status" value="1"/>
</dbReference>
<dbReference type="Gene3D" id="1.20.1070.10">
    <property type="entry name" value="Rhodopsin 7-helix transmembrane proteins"/>
    <property type="match status" value="1"/>
</dbReference>
<evidence type="ECO:0000256" key="5">
    <source>
        <dbReference type="ARBA" id="ARBA00022737"/>
    </source>
</evidence>
<keyword evidence="7" id="KW-0297">G-protein coupled receptor</keyword>
<dbReference type="Pfam" id="PF00057">
    <property type="entry name" value="Ldl_recept_a"/>
    <property type="match status" value="4"/>
</dbReference>
<dbReference type="PROSITE" id="PS00237">
    <property type="entry name" value="G_PROTEIN_RECEP_F1_1"/>
    <property type="match status" value="1"/>
</dbReference>
<dbReference type="SUPFAM" id="SSF49854">
    <property type="entry name" value="Spermadhesin, CUB domain"/>
    <property type="match status" value="2"/>
</dbReference>
<feature type="disulfide bond" evidence="12">
    <location>
        <begin position="785"/>
        <end position="800"/>
    </location>
</feature>
<comment type="subcellular location">
    <subcellularLocation>
        <location evidence="1">Cell membrane</location>
        <topology evidence="1">Multi-pass membrane protein</topology>
    </subcellularLocation>
</comment>
<protein>
    <recommendedName>
        <fullName evidence="20">G-protein coupled receptor GRL101</fullName>
    </recommendedName>
</protein>
<dbReference type="Gene3D" id="4.10.400.10">
    <property type="entry name" value="Low-density Lipoprotein Receptor"/>
    <property type="match status" value="5"/>
</dbReference>
<dbReference type="InterPro" id="IPR003591">
    <property type="entry name" value="Leu-rich_rpt_typical-subtyp"/>
</dbReference>
<name>A0A913ZNT1_PATMI</name>
<dbReference type="SUPFAM" id="SSF52058">
    <property type="entry name" value="L domain-like"/>
    <property type="match status" value="1"/>
</dbReference>
<dbReference type="SUPFAM" id="SSF81321">
    <property type="entry name" value="Family A G protein-coupled receptor-like"/>
    <property type="match status" value="1"/>
</dbReference>
<dbReference type="PANTHER" id="PTHR24372">
    <property type="entry name" value="GLYCOPROTEIN HORMONE RECEPTOR"/>
    <property type="match status" value="1"/>
</dbReference>
<keyword evidence="11" id="KW-0807">Transducer</keyword>
<dbReference type="InterPro" id="IPR000276">
    <property type="entry name" value="GPCR_Rhodpsn"/>
</dbReference>
<dbReference type="InterPro" id="IPR035914">
    <property type="entry name" value="Sperma_CUB_dom_sf"/>
</dbReference>
<dbReference type="PANTHER" id="PTHR24372:SF77">
    <property type="entry name" value="G-PROTEIN COUPLED RECEPTORS FAMILY 1 PROFILE DOMAIN-CONTAINING PROTEIN"/>
    <property type="match status" value="1"/>
</dbReference>
<dbReference type="Pfam" id="PF00001">
    <property type="entry name" value="7tm_1"/>
    <property type="match status" value="2"/>
</dbReference>
<keyword evidence="3" id="KW-0433">Leucine-rich repeat</keyword>
<organism evidence="18 19">
    <name type="scientific">Patiria miniata</name>
    <name type="common">Bat star</name>
    <name type="synonym">Asterina miniata</name>
    <dbReference type="NCBI Taxonomy" id="46514"/>
    <lineage>
        <taxon>Eukaryota</taxon>
        <taxon>Metazoa</taxon>
        <taxon>Echinodermata</taxon>
        <taxon>Eleutherozoa</taxon>
        <taxon>Asterozoa</taxon>
        <taxon>Asteroidea</taxon>
        <taxon>Valvatacea</taxon>
        <taxon>Valvatida</taxon>
        <taxon>Asterinidae</taxon>
        <taxon>Patiria</taxon>
    </lineage>
</organism>
<dbReference type="GO" id="GO:0005886">
    <property type="term" value="C:plasma membrane"/>
    <property type="evidence" value="ECO:0007669"/>
    <property type="project" value="UniProtKB-SubCell"/>
</dbReference>
<feature type="domain" description="CUB" evidence="16">
    <location>
        <begin position="649"/>
        <end position="758"/>
    </location>
</feature>
<evidence type="ECO:0000256" key="11">
    <source>
        <dbReference type="ARBA" id="ARBA00023224"/>
    </source>
</evidence>
<dbReference type="GO" id="GO:0009755">
    <property type="term" value="P:hormone-mediated signaling pathway"/>
    <property type="evidence" value="ECO:0007669"/>
    <property type="project" value="TreeGrafter"/>
</dbReference>
<dbReference type="Gene3D" id="4.10.1220.10">
    <property type="entry name" value="EGF-type module"/>
    <property type="match status" value="1"/>
</dbReference>
<evidence type="ECO:0000256" key="14">
    <source>
        <dbReference type="SAM" id="Phobius"/>
    </source>
</evidence>
<keyword evidence="8 14" id="KW-0472">Membrane</keyword>
<evidence type="ECO:0000313" key="19">
    <source>
        <dbReference type="Proteomes" id="UP000887568"/>
    </source>
</evidence>
<evidence type="ECO:0000259" key="17">
    <source>
        <dbReference type="PROSITE" id="PS50262"/>
    </source>
</evidence>
<dbReference type="RefSeq" id="XP_038052706.1">
    <property type="nucleotide sequence ID" value="XM_038196778.1"/>
</dbReference>
<dbReference type="SMART" id="SM00192">
    <property type="entry name" value="LDLa"/>
    <property type="match status" value="8"/>
</dbReference>
<dbReference type="EnsemblMetazoa" id="XM_038196778.1">
    <property type="protein sequence ID" value="XP_038052706.1"/>
    <property type="gene ID" value="LOC119725373"/>
</dbReference>
<dbReference type="InterPro" id="IPR036055">
    <property type="entry name" value="LDL_receptor-like_sf"/>
</dbReference>
<feature type="compositionally biased region" description="Low complexity" evidence="13">
    <location>
        <begin position="1563"/>
        <end position="1576"/>
    </location>
</feature>
<dbReference type="InterPro" id="IPR001611">
    <property type="entry name" value="Leu-rich_rpt"/>
</dbReference>
<feature type="domain" description="CUB" evidence="16">
    <location>
        <begin position="804"/>
        <end position="918"/>
    </location>
</feature>
<keyword evidence="2" id="KW-1003">Cell membrane</keyword>
<dbReference type="SUPFAM" id="SSF57424">
    <property type="entry name" value="LDL receptor-like module"/>
    <property type="match status" value="5"/>
</dbReference>
<dbReference type="SMART" id="SM00369">
    <property type="entry name" value="LRR_TYP"/>
    <property type="match status" value="2"/>
</dbReference>
<feature type="domain" description="G-protein coupled receptors family 1 profile" evidence="17">
    <location>
        <begin position="1230"/>
        <end position="1519"/>
    </location>
</feature>
<dbReference type="Proteomes" id="UP000887568">
    <property type="component" value="Unplaced"/>
</dbReference>
<evidence type="ECO:0000256" key="13">
    <source>
        <dbReference type="SAM" id="MobiDB-lite"/>
    </source>
</evidence>